<organism evidence="1 2">
    <name type="scientific">Stutzerimonas nitrititolerans</name>
    <dbReference type="NCBI Taxonomy" id="2482751"/>
    <lineage>
        <taxon>Bacteria</taxon>
        <taxon>Pseudomonadati</taxon>
        <taxon>Pseudomonadota</taxon>
        <taxon>Gammaproteobacteria</taxon>
        <taxon>Pseudomonadales</taxon>
        <taxon>Pseudomonadaceae</taxon>
        <taxon>Stutzerimonas</taxon>
    </lineage>
</organism>
<comment type="caution">
    <text evidence="1">The sequence shown here is derived from an EMBL/GenBank/DDBJ whole genome shotgun (WGS) entry which is preliminary data.</text>
</comment>
<sequence length="117" mass="12972">MNVKFAAAISIPLSLLLSGCGKSWDGRYEADGFRPGESILEIKGNTAIRSMYKYGQLMTSREFNVEQKSDKVIFTAKAGEKTSYVFALAEDDRGLKCISDSCNRFGSLLSKGWNRVE</sequence>
<accession>A0AA41WJW7</accession>
<evidence type="ECO:0000313" key="1">
    <source>
        <dbReference type="EMBL" id="MCO7543765.1"/>
    </source>
</evidence>
<dbReference type="AlphaFoldDB" id="A0AA41WJW7"/>
<name>A0AA41WJW7_9GAMM</name>
<evidence type="ECO:0008006" key="3">
    <source>
        <dbReference type="Google" id="ProtNLM"/>
    </source>
</evidence>
<dbReference type="EMBL" id="JAMYBS010000002">
    <property type="protein sequence ID" value="MCO7543765.1"/>
    <property type="molecule type" value="Genomic_DNA"/>
</dbReference>
<evidence type="ECO:0000313" key="2">
    <source>
        <dbReference type="Proteomes" id="UP001165292"/>
    </source>
</evidence>
<proteinExistence type="predicted"/>
<gene>
    <name evidence="1" type="ORF">NJF43_03230</name>
</gene>
<dbReference type="PROSITE" id="PS51257">
    <property type="entry name" value="PROKAR_LIPOPROTEIN"/>
    <property type="match status" value="1"/>
</dbReference>
<protein>
    <recommendedName>
        <fullName evidence="3">Lipoprotein</fullName>
    </recommendedName>
</protein>
<dbReference type="Proteomes" id="UP001165292">
    <property type="component" value="Unassembled WGS sequence"/>
</dbReference>
<dbReference type="RefSeq" id="WP_253162278.1">
    <property type="nucleotide sequence ID" value="NZ_DAMBEW010000214.1"/>
</dbReference>
<reference evidence="1" key="1">
    <citation type="submission" date="2022-06" db="EMBL/GenBank/DDBJ databases">
        <title>Detection of beta-lactamases in bacteria of animal origin.</title>
        <authorList>
            <person name="Mlynarcik P."/>
            <person name="Zdarska V."/>
            <person name="Chudobova H."/>
            <person name="Prochazkova P."/>
            <person name="Hricova K."/>
            <person name="Mezerova K."/>
            <person name="Bardon J."/>
            <person name="Dolejska M."/>
            <person name="Sukkar I."/>
            <person name="Kolar M."/>
        </authorList>
    </citation>
    <scope>NUCLEOTIDE SEQUENCE</scope>
    <source>
        <strain evidence="1">S 300-3</strain>
    </source>
</reference>